<sequence length="343" mass="37882">MEKLAPVATFRTGFAASKSAICLSGSMDALEPTEPYSRIYIFNQRHSNLWTFNEHDFSIPSICLWHDPAPGSLRYFVALSEHGEVVILQPELVHERIPDAGLNHDLAKGYGYLNDIQQIGDRLYACGFAGQVYRRDGPDNWVHMDHGILEPPGQGQYFAQVINGPHERAIYLAGCDVTDGYPARADFWDGSRWTRLQLPVTAGRITNIHVDSEDRILMCGDNGTLLAGNARVGFQTIGPLGASQLFTSVTRFQDLYYLGSNVGLFQFDPRLATRAFRKVRTRLQPELQDANIAQAVDGVLWSMGTKDLARFDGTQWERFHHPDNPPIGGAAGAGGAGAPPRTP</sequence>
<evidence type="ECO:0000313" key="3">
    <source>
        <dbReference type="Proteomes" id="UP001174908"/>
    </source>
</evidence>
<dbReference type="EMBL" id="JASZYV010000002">
    <property type="protein sequence ID" value="MDM0044967.1"/>
    <property type="molecule type" value="Genomic_DNA"/>
</dbReference>
<proteinExistence type="predicted"/>
<gene>
    <name evidence="2" type="ORF">QTH91_10760</name>
</gene>
<organism evidence="2 3">
    <name type="scientific">Variovorax dokdonensis</name>
    <dbReference type="NCBI Taxonomy" id="344883"/>
    <lineage>
        <taxon>Bacteria</taxon>
        <taxon>Pseudomonadati</taxon>
        <taxon>Pseudomonadota</taxon>
        <taxon>Betaproteobacteria</taxon>
        <taxon>Burkholderiales</taxon>
        <taxon>Comamonadaceae</taxon>
        <taxon>Variovorax</taxon>
    </lineage>
</organism>
<evidence type="ECO:0000256" key="1">
    <source>
        <dbReference type="SAM" id="MobiDB-lite"/>
    </source>
</evidence>
<dbReference type="Proteomes" id="UP001174908">
    <property type="component" value="Unassembled WGS sequence"/>
</dbReference>
<accession>A0ABT7NAL1</accession>
<comment type="caution">
    <text evidence="2">The sequence shown here is derived from an EMBL/GenBank/DDBJ whole genome shotgun (WGS) entry which is preliminary data.</text>
</comment>
<dbReference type="InterPro" id="IPR011047">
    <property type="entry name" value="Quinoprotein_ADH-like_sf"/>
</dbReference>
<evidence type="ECO:0000313" key="2">
    <source>
        <dbReference type="EMBL" id="MDM0044967.1"/>
    </source>
</evidence>
<dbReference type="SUPFAM" id="SSF50998">
    <property type="entry name" value="Quinoprotein alcohol dehydrogenase-like"/>
    <property type="match status" value="1"/>
</dbReference>
<keyword evidence="3" id="KW-1185">Reference proteome</keyword>
<dbReference type="RefSeq" id="WP_286660076.1">
    <property type="nucleotide sequence ID" value="NZ_JASZYV010000002.1"/>
</dbReference>
<protein>
    <submittedName>
        <fullName evidence="2">Uncharacterized protein</fullName>
    </submittedName>
</protein>
<feature type="region of interest" description="Disordered" evidence="1">
    <location>
        <begin position="316"/>
        <end position="343"/>
    </location>
</feature>
<reference evidence="2" key="1">
    <citation type="submission" date="2023-06" db="EMBL/GenBank/DDBJ databases">
        <authorList>
            <person name="Jiang Y."/>
            <person name="Liu Q."/>
        </authorList>
    </citation>
    <scope>NUCLEOTIDE SEQUENCE</scope>
    <source>
        <strain evidence="2">CGMCC 1.12089</strain>
    </source>
</reference>
<name>A0ABT7NAL1_9BURK</name>